<reference evidence="2 3" key="2">
    <citation type="submission" date="2025-05" db="UniProtKB">
        <authorList>
            <consortium name="RefSeq"/>
        </authorList>
    </citation>
    <scope>IDENTIFICATION</scope>
</reference>
<keyword evidence="1" id="KW-1185">Reference proteome</keyword>
<evidence type="ECO:0000313" key="4">
    <source>
        <dbReference type="RefSeq" id="XP_040946037.1"/>
    </source>
</evidence>
<dbReference type="RefSeq" id="XP_040946035.1">
    <property type="nucleotide sequence ID" value="XM_041090101.1"/>
</dbReference>
<dbReference type="GeneID" id="107950837"/>
<dbReference type="PANTHER" id="PTHR33144:SF46">
    <property type="entry name" value="OS04G0610000 PROTEIN"/>
    <property type="match status" value="1"/>
</dbReference>
<organism evidence="1 3">
    <name type="scientific">Gossypium hirsutum</name>
    <name type="common">Upland cotton</name>
    <name type="synonym">Gossypium mexicanum</name>
    <dbReference type="NCBI Taxonomy" id="3635"/>
    <lineage>
        <taxon>Eukaryota</taxon>
        <taxon>Viridiplantae</taxon>
        <taxon>Streptophyta</taxon>
        <taxon>Embryophyta</taxon>
        <taxon>Tracheophyta</taxon>
        <taxon>Spermatophyta</taxon>
        <taxon>Magnoliopsida</taxon>
        <taxon>eudicotyledons</taxon>
        <taxon>Gunneridae</taxon>
        <taxon>Pentapetalae</taxon>
        <taxon>rosids</taxon>
        <taxon>malvids</taxon>
        <taxon>Malvales</taxon>
        <taxon>Malvaceae</taxon>
        <taxon>Malvoideae</taxon>
        <taxon>Gossypium</taxon>
    </lineage>
</organism>
<evidence type="ECO:0000313" key="1">
    <source>
        <dbReference type="Proteomes" id="UP000818029"/>
    </source>
</evidence>
<dbReference type="InterPro" id="IPR004252">
    <property type="entry name" value="Probable_transposase_24"/>
</dbReference>
<gene>
    <name evidence="2 3 4" type="primary">LOC107950837</name>
</gene>
<dbReference type="RefSeq" id="XP_040946036.1">
    <property type="nucleotide sequence ID" value="XM_041090102.1"/>
</dbReference>
<name>A0ABM2ZTS2_GOSHI</name>
<dbReference type="Pfam" id="PF03004">
    <property type="entry name" value="Transposase_24"/>
    <property type="match status" value="1"/>
</dbReference>
<evidence type="ECO:0000313" key="2">
    <source>
        <dbReference type="RefSeq" id="XP_040946035.1"/>
    </source>
</evidence>
<proteinExistence type="predicted"/>
<dbReference type="PANTHER" id="PTHR33144">
    <property type="entry name" value="OS10G0409366 PROTEIN-RELATED"/>
    <property type="match status" value="1"/>
</dbReference>
<sequence>MLPINYESWHQISDSNKNHALDNINRFALEVSNNYVKKALGKRWRDHKSTLKKEYFKTETTLEDKLQNVLPGMLRYQWEDAARFWNSKKREDREGVGTSSRRKKKFTHIVGLKSFACVAEAEELSSGQKVGRLQLFDITHRKKDGSPMTSEAAEIMVCLLKKI</sequence>
<dbReference type="Proteomes" id="UP000818029">
    <property type="component" value="Chromosome D03"/>
</dbReference>
<reference evidence="1" key="1">
    <citation type="journal article" date="2020" name="Nat. Genet.">
        <title>Genomic diversifications of five Gossypium allopolyploid species and their impact on cotton improvement.</title>
        <authorList>
            <person name="Chen Z.J."/>
            <person name="Sreedasyam A."/>
            <person name="Ando A."/>
            <person name="Song Q."/>
            <person name="De Santiago L.M."/>
            <person name="Hulse-Kemp A.M."/>
            <person name="Ding M."/>
            <person name="Ye W."/>
            <person name="Kirkbride R.C."/>
            <person name="Jenkins J."/>
            <person name="Plott C."/>
            <person name="Lovell J."/>
            <person name="Lin Y.M."/>
            <person name="Vaughn R."/>
            <person name="Liu B."/>
            <person name="Simpson S."/>
            <person name="Scheffler B.E."/>
            <person name="Wen L."/>
            <person name="Saski C.A."/>
            <person name="Grover C.E."/>
            <person name="Hu G."/>
            <person name="Conover J.L."/>
            <person name="Carlson J.W."/>
            <person name="Shu S."/>
            <person name="Boston L.B."/>
            <person name="Williams M."/>
            <person name="Peterson D.G."/>
            <person name="McGee K."/>
            <person name="Jones D.C."/>
            <person name="Wendel J.F."/>
            <person name="Stelly D.M."/>
            <person name="Grimwood J."/>
            <person name="Schmutz J."/>
        </authorList>
    </citation>
    <scope>NUCLEOTIDE SEQUENCE [LARGE SCALE GENOMIC DNA]</scope>
    <source>
        <strain evidence="1">cv. TM-1</strain>
    </source>
</reference>
<evidence type="ECO:0000313" key="3">
    <source>
        <dbReference type="RefSeq" id="XP_040946036.1"/>
    </source>
</evidence>
<dbReference type="RefSeq" id="XP_040946037.1">
    <property type="nucleotide sequence ID" value="XM_041090103.1"/>
</dbReference>
<accession>A0ABM2ZTS2</accession>
<protein>
    <submittedName>
        <fullName evidence="2 3">Uncharacterized protein</fullName>
    </submittedName>
</protein>